<reference evidence="1 2" key="1">
    <citation type="journal article" date="2017" name="Antonie Van Leeuwenhoek">
        <title>Phylogenomic resolution of the bacterial genus Pantoea and its relationship with Erwinia and Tatumella.</title>
        <authorList>
            <person name="Palmer M."/>
            <person name="Steenkamp E.T."/>
            <person name="Coetzee M.P."/>
            <person name="Chan W.Y."/>
            <person name="van Zyl E."/>
            <person name="De Maayer P."/>
            <person name="Coutinho T.A."/>
            <person name="Blom J."/>
            <person name="Smits T.H."/>
            <person name="Duffy B."/>
            <person name="Venter S.N."/>
        </authorList>
    </citation>
    <scope>NUCLEOTIDE SEQUENCE [LARGE SCALE GENOMIC DNA]</scope>
    <source>
        <strain evidence="1 2">LMG 2657</strain>
    </source>
</reference>
<evidence type="ECO:0000313" key="1">
    <source>
        <dbReference type="EMBL" id="ORM89648.1"/>
    </source>
</evidence>
<protein>
    <submittedName>
        <fullName evidence="1">Uncharacterized protein</fullName>
    </submittedName>
</protein>
<name>A0A1X1EL10_PANCY</name>
<sequence>MSKTPLDKLLLWLENWPEDTRNEIAIILWPLHPALRSLNNVQPGEEFSQLVKIMQPINRQRSQALGAILTFRALFDYAVAAELGTASKWDKAMHNNASLQDTPPCLSDTAGQLGEMLPARKEKWAMLCHSWEKFKSTTLTDYHLRQWELGQ</sequence>
<dbReference type="Proteomes" id="UP000193749">
    <property type="component" value="Unassembled WGS sequence"/>
</dbReference>
<evidence type="ECO:0000313" key="2">
    <source>
        <dbReference type="Proteomes" id="UP000193749"/>
    </source>
</evidence>
<comment type="caution">
    <text evidence="1">The sequence shown here is derived from an EMBL/GenBank/DDBJ whole genome shotgun (WGS) entry which is preliminary data.</text>
</comment>
<keyword evidence="2" id="KW-1185">Reference proteome</keyword>
<proteinExistence type="predicted"/>
<dbReference type="EMBL" id="MLJI01000002">
    <property type="protein sequence ID" value="ORM89648.1"/>
    <property type="molecule type" value="Genomic_DNA"/>
</dbReference>
<organism evidence="1 2">
    <name type="scientific">Pantoea cypripedii</name>
    <name type="common">Pectobacterium cypripedii</name>
    <name type="synonym">Erwinia cypripedii</name>
    <dbReference type="NCBI Taxonomy" id="55209"/>
    <lineage>
        <taxon>Bacteria</taxon>
        <taxon>Pseudomonadati</taxon>
        <taxon>Pseudomonadota</taxon>
        <taxon>Gammaproteobacteria</taxon>
        <taxon>Enterobacterales</taxon>
        <taxon>Erwiniaceae</taxon>
        <taxon>Pantoea</taxon>
    </lineage>
</organism>
<dbReference type="STRING" id="55209.HA50_23860"/>
<accession>A0A1X1EL10</accession>
<gene>
    <name evidence="1" type="ORF">HA50_23860</name>
</gene>
<dbReference type="AlphaFoldDB" id="A0A1X1EL10"/>
<dbReference type="RefSeq" id="WP_084879368.1">
    <property type="nucleotide sequence ID" value="NZ_JAGGMY010000005.1"/>
</dbReference>